<dbReference type="AlphaFoldDB" id="A0A401FR65"/>
<evidence type="ECO:0000313" key="3">
    <source>
        <dbReference type="Proteomes" id="UP000288096"/>
    </source>
</evidence>
<dbReference type="InterPro" id="IPR029026">
    <property type="entry name" value="tRNA_m1G_MTases_N"/>
</dbReference>
<comment type="caution">
    <text evidence="2">The sequence shown here is derived from an EMBL/GenBank/DDBJ whole genome shotgun (WGS) entry which is preliminary data.</text>
</comment>
<reference evidence="3" key="1">
    <citation type="submission" date="2017-11" db="EMBL/GenBank/DDBJ databases">
        <authorList>
            <person name="Watanabe M."/>
            <person name="Kojima H."/>
        </authorList>
    </citation>
    <scope>NUCLEOTIDE SEQUENCE [LARGE SCALE GENOMIC DNA]</scope>
    <source>
        <strain evidence="3">Tokyo 01</strain>
    </source>
</reference>
<reference evidence="3" key="2">
    <citation type="submission" date="2019-01" db="EMBL/GenBank/DDBJ databases">
        <title>Genome sequence of Desulfonema ishimotonii strain Tokyo 01.</title>
        <authorList>
            <person name="Fukui M."/>
        </authorList>
    </citation>
    <scope>NUCLEOTIDE SEQUENCE [LARGE SCALE GENOMIC DNA]</scope>
    <source>
        <strain evidence="3">Tokyo 01</strain>
    </source>
</reference>
<organism evidence="2 3">
    <name type="scientific">Desulfonema ishimotonii</name>
    <dbReference type="NCBI Taxonomy" id="45657"/>
    <lineage>
        <taxon>Bacteria</taxon>
        <taxon>Pseudomonadati</taxon>
        <taxon>Thermodesulfobacteriota</taxon>
        <taxon>Desulfobacteria</taxon>
        <taxon>Desulfobacterales</taxon>
        <taxon>Desulfococcaceae</taxon>
        <taxon>Desulfonema</taxon>
    </lineage>
</organism>
<name>A0A401FR65_9BACT</name>
<evidence type="ECO:0000313" key="2">
    <source>
        <dbReference type="EMBL" id="GBC59456.1"/>
    </source>
</evidence>
<dbReference type="RefSeq" id="WP_231714369.1">
    <property type="nucleotide sequence ID" value="NZ_BEXT01000001.1"/>
</dbReference>
<keyword evidence="3" id="KW-1185">Reference proteome</keyword>
<accession>A0A401FR65</accession>
<dbReference type="EMBL" id="BEXT01000001">
    <property type="protein sequence ID" value="GBC59456.1"/>
    <property type="molecule type" value="Genomic_DNA"/>
</dbReference>
<dbReference type="InterPro" id="IPR019230">
    <property type="entry name" value="RNA_MeTrfase_C_dom"/>
</dbReference>
<proteinExistence type="predicted"/>
<dbReference type="Gene3D" id="3.40.1280.10">
    <property type="match status" value="1"/>
</dbReference>
<evidence type="ECO:0000259" key="1">
    <source>
        <dbReference type="Pfam" id="PF09936"/>
    </source>
</evidence>
<sequence length="189" mass="20735">MKPSYRPDLYLTLIHHPVVNKGGDTIASSVTNLDLHDIARASRTYGVRAFYVVTPLEDQKKLVERIVDHWVSGAGAAYNPMRREALELIRIARSAEAVYEDIRRRGGGIPKSVVTTAQSGGPTISCGELRGMLRSGGPYLLNFGTAWGLSKEFISGADYVLEPIKGNTDYNHLPVRSAVSIILDRLVGR</sequence>
<dbReference type="Proteomes" id="UP000288096">
    <property type="component" value="Unassembled WGS sequence"/>
</dbReference>
<dbReference type="CDD" id="cd18085">
    <property type="entry name" value="TM1570-like"/>
    <property type="match status" value="1"/>
</dbReference>
<feature type="domain" description="tRNA (guanine-N(1)-)-methyltransferase C-terminal" evidence="1">
    <location>
        <begin position="9"/>
        <end position="188"/>
    </location>
</feature>
<dbReference type="Pfam" id="PF09936">
    <property type="entry name" value="Methyltrn_RNA_4"/>
    <property type="match status" value="1"/>
</dbReference>
<gene>
    <name evidence="2" type="ORF">DENIS_0395</name>
</gene>
<protein>
    <recommendedName>
        <fullName evidence="1">tRNA (guanine-N(1)-)-methyltransferase C-terminal domain-containing protein</fullName>
    </recommendedName>
</protein>